<dbReference type="InterPro" id="IPR036188">
    <property type="entry name" value="FAD/NAD-bd_sf"/>
</dbReference>
<evidence type="ECO:0000256" key="2">
    <source>
        <dbReference type="ARBA" id="ARBA00022630"/>
    </source>
</evidence>
<proteinExistence type="predicted"/>
<keyword evidence="2" id="KW-0285">Flavoprotein</keyword>
<dbReference type="GO" id="GO:0016491">
    <property type="term" value="F:oxidoreductase activity"/>
    <property type="evidence" value="ECO:0007669"/>
    <property type="project" value="UniProtKB-KW"/>
</dbReference>
<organism evidence="5 6">
    <name type="scientific">Papaver nudicaule</name>
    <name type="common">Iceland poppy</name>
    <dbReference type="NCBI Taxonomy" id="74823"/>
    <lineage>
        <taxon>Eukaryota</taxon>
        <taxon>Viridiplantae</taxon>
        <taxon>Streptophyta</taxon>
        <taxon>Embryophyta</taxon>
        <taxon>Tracheophyta</taxon>
        <taxon>Spermatophyta</taxon>
        <taxon>Magnoliopsida</taxon>
        <taxon>Ranunculales</taxon>
        <taxon>Papaveraceae</taxon>
        <taxon>Papaveroideae</taxon>
        <taxon>Papaver</taxon>
    </lineage>
</organism>
<evidence type="ECO:0000256" key="1">
    <source>
        <dbReference type="ARBA" id="ARBA00001974"/>
    </source>
</evidence>
<reference evidence="5" key="1">
    <citation type="submission" date="2022-03" db="EMBL/GenBank/DDBJ databases">
        <title>A functionally conserved STORR gene fusion in Papaver species that diverged 16.8 million years ago.</title>
        <authorList>
            <person name="Catania T."/>
        </authorList>
    </citation>
    <scope>NUCLEOTIDE SEQUENCE</scope>
    <source>
        <strain evidence="5">S-191538</strain>
    </source>
</reference>
<dbReference type="AlphaFoldDB" id="A0AA41V5E0"/>
<feature type="non-terminal residue" evidence="5">
    <location>
        <position position="45"/>
    </location>
</feature>
<evidence type="ECO:0000313" key="5">
    <source>
        <dbReference type="EMBL" id="MCL7031684.1"/>
    </source>
</evidence>
<comment type="cofactor">
    <cofactor evidence="1">
        <name>FAD</name>
        <dbReference type="ChEBI" id="CHEBI:57692"/>
    </cofactor>
</comment>
<evidence type="ECO:0000256" key="4">
    <source>
        <dbReference type="ARBA" id="ARBA00023002"/>
    </source>
</evidence>
<comment type="caution">
    <text evidence="5">The sequence shown here is derived from an EMBL/GenBank/DDBJ whole genome shotgun (WGS) entry which is preliminary data.</text>
</comment>
<dbReference type="Gene3D" id="3.50.50.60">
    <property type="entry name" value="FAD/NAD(P)-binding domain"/>
    <property type="match status" value="1"/>
</dbReference>
<accession>A0AA41V5E0</accession>
<name>A0AA41V5E0_PAPNU</name>
<dbReference type="EMBL" id="JAJJMA010114692">
    <property type="protein sequence ID" value="MCL7031684.1"/>
    <property type="molecule type" value="Genomic_DNA"/>
</dbReference>
<dbReference type="PANTHER" id="PTHR46496:SF1">
    <property type="entry name" value="ZEAXANTHIN EPOXIDASE, CHLOROPLASTIC"/>
    <property type="match status" value="1"/>
</dbReference>
<keyword evidence="4" id="KW-0560">Oxidoreductase</keyword>
<protein>
    <submittedName>
        <fullName evidence="5">Uncharacterized protein</fullName>
    </submittedName>
</protein>
<keyword evidence="6" id="KW-1185">Reference proteome</keyword>
<evidence type="ECO:0000256" key="3">
    <source>
        <dbReference type="ARBA" id="ARBA00022827"/>
    </source>
</evidence>
<evidence type="ECO:0000313" key="6">
    <source>
        <dbReference type="Proteomes" id="UP001177140"/>
    </source>
</evidence>
<gene>
    <name evidence="5" type="ORF">MKW94_018998</name>
</gene>
<dbReference type="Proteomes" id="UP001177140">
    <property type="component" value="Unassembled WGS sequence"/>
</dbReference>
<dbReference type="PANTHER" id="PTHR46496">
    <property type="match status" value="1"/>
</dbReference>
<sequence>MQPNLGQGGCMAIEDSYQLAVELDKVWKESADTGTPVDVFSALKR</sequence>
<keyword evidence="3" id="KW-0274">FAD</keyword>